<accession>A0A2W5X5G2</accession>
<keyword evidence="2 5" id="KW-0812">Transmembrane</keyword>
<dbReference type="SUPFAM" id="SSF103473">
    <property type="entry name" value="MFS general substrate transporter"/>
    <property type="match status" value="1"/>
</dbReference>
<keyword evidence="4 5" id="KW-0472">Membrane</keyword>
<protein>
    <submittedName>
        <fullName evidence="7">MFS transporter</fullName>
    </submittedName>
</protein>
<evidence type="ECO:0000256" key="5">
    <source>
        <dbReference type="SAM" id="Phobius"/>
    </source>
</evidence>
<organism evidence="7 8">
    <name type="scientific">Caulobacter segnis</name>
    <dbReference type="NCBI Taxonomy" id="88688"/>
    <lineage>
        <taxon>Bacteria</taxon>
        <taxon>Pseudomonadati</taxon>
        <taxon>Pseudomonadota</taxon>
        <taxon>Alphaproteobacteria</taxon>
        <taxon>Caulobacterales</taxon>
        <taxon>Caulobacteraceae</taxon>
        <taxon>Caulobacter</taxon>
    </lineage>
</organism>
<evidence type="ECO:0000313" key="8">
    <source>
        <dbReference type="Proteomes" id="UP000249393"/>
    </source>
</evidence>
<dbReference type="RefSeq" id="WP_304280996.1">
    <property type="nucleotide sequence ID" value="NZ_QFQZ01000072.1"/>
</dbReference>
<evidence type="ECO:0000313" key="7">
    <source>
        <dbReference type="EMBL" id="PZR31971.1"/>
    </source>
</evidence>
<dbReference type="Proteomes" id="UP000249393">
    <property type="component" value="Unassembled WGS sequence"/>
</dbReference>
<feature type="transmembrane region" description="Helical" evidence="5">
    <location>
        <begin position="48"/>
        <end position="67"/>
    </location>
</feature>
<gene>
    <name evidence="7" type="ORF">DI526_18120</name>
</gene>
<dbReference type="Pfam" id="PF07690">
    <property type="entry name" value="MFS_1"/>
    <property type="match status" value="1"/>
</dbReference>
<dbReference type="InterPro" id="IPR011701">
    <property type="entry name" value="MFS"/>
</dbReference>
<comment type="caution">
    <text evidence="7">The sequence shown here is derived from an EMBL/GenBank/DDBJ whole genome shotgun (WGS) entry which is preliminary data.</text>
</comment>
<feature type="transmembrane region" description="Helical" evidence="5">
    <location>
        <begin position="79"/>
        <end position="97"/>
    </location>
</feature>
<dbReference type="GO" id="GO:0022857">
    <property type="term" value="F:transmembrane transporter activity"/>
    <property type="evidence" value="ECO:0007669"/>
    <property type="project" value="InterPro"/>
</dbReference>
<reference evidence="7 8" key="1">
    <citation type="submission" date="2017-08" db="EMBL/GenBank/DDBJ databases">
        <title>Infants hospitalized years apart are colonized by the same room-sourced microbial strains.</title>
        <authorList>
            <person name="Brooks B."/>
            <person name="Olm M.R."/>
            <person name="Firek B.A."/>
            <person name="Baker R."/>
            <person name="Thomas B.C."/>
            <person name="Morowitz M.J."/>
            <person name="Banfield J.F."/>
        </authorList>
    </citation>
    <scope>NUCLEOTIDE SEQUENCE [LARGE SCALE GENOMIC DNA]</scope>
    <source>
        <strain evidence="7">S2_003_000_R2_4</strain>
    </source>
</reference>
<sequence length="100" mass="10873">MTSQTFTDTERRTTLAALMIVFLLSALDQTIVSTAMPRIISELNGLNLYSWVTTAYLLTSTVMVPIWGKLGDIYGRKPVLIVGISIFLAGSLLSGISGEF</sequence>
<dbReference type="PANTHER" id="PTHR23501">
    <property type="entry name" value="MAJOR FACILITATOR SUPERFAMILY"/>
    <property type="match status" value="1"/>
</dbReference>
<dbReference type="PROSITE" id="PS50850">
    <property type="entry name" value="MFS"/>
    <property type="match status" value="1"/>
</dbReference>
<dbReference type="Gene3D" id="1.20.1250.20">
    <property type="entry name" value="MFS general substrate transporter like domains"/>
    <property type="match status" value="1"/>
</dbReference>
<dbReference type="GO" id="GO:0005886">
    <property type="term" value="C:plasma membrane"/>
    <property type="evidence" value="ECO:0007669"/>
    <property type="project" value="TreeGrafter"/>
</dbReference>
<feature type="transmembrane region" description="Helical" evidence="5">
    <location>
        <begin position="15"/>
        <end position="36"/>
    </location>
</feature>
<keyword evidence="3 5" id="KW-1133">Transmembrane helix</keyword>
<dbReference type="EMBL" id="QFQZ01000072">
    <property type="protein sequence ID" value="PZR31971.1"/>
    <property type="molecule type" value="Genomic_DNA"/>
</dbReference>
<dbReference type="InterPro" id="IPR036259">
    <property type="entry name" value="MFS_trans_sf"/>
</dbReference>
<feature type="domain" description="Major facilitator superfamily (MFS) profile" evidence="6">
    <location>
        <begin position="14"/>
        <end position="100"/>
    </location>
</feature>
<evidence type="ECO:0000256" key="4">
    <source>
        <dbReference type="ARBA" id="ARBA00023136"/>
    </source>
</evidence>
<evidence type="ECO:0000256" key="3">
    <source>
        <dbReference type="ARBA" id="ARBA00022989"/>
    </source>
</evidence>
<evidence type="ECO:0000256" key="2">
    <source>
        <dbReference type="ARBA" id="ARBA00022692"/>
    </source>
</evidence>
<proteinExistence type="predicted"/>
<feature type="non-terminal residue" evidence="7">
    <location>
        <position position="100"/>
    </location>
</feature>
<evidence type="ECO:0000259" key="6">
    <source>
        <dbReference type="PROSITE" id="PS50850"/>
    </source>
</evidence>
<dbReference type="InterPro" id="IPR020846">
    <property type="entry name" value="MFS_dom"/>
</dbReference>
<evidence type="ECO:0000256" key="1">
    <source>
        <dbReference type="ARBA" id="ARBA00004141"/>
    </source>
</evidence>
<dbReference type="PANTHER" id="PTHR23501:SF197">
    <property type="entry name" value="COMD"/>
    <property type="match status" value="1"/>
</dbReference>
<dbReference type="AlphaFoldDB" id="A0A2W5X5G2"/>
<name>A0A2W5X5G2_9CAUL</name>
<comment type="subcellular location">
    <subcellularLocation>
        <location evidence="1">Membrane</location>
        <topology evidence="1">Multi-pass membrane protein</topology>
    </subcellularLocation>
</comment>